<dbReference type="AlphaFoldDB" id="A0A1G5RZL5"/>
<keyword evidence="7" id="KW-1185">Reference proteome</keyword>
<evidence type="ECO:0000313" key="7">
    <source>
        <dbReference type="Proteomes" id="UP000199208"/>
    </source>
</evidence>
<dbReference type="GO" id="GO:0008616">
    <property type="term" value="P:tRNA queuosine(34) biosynthetic process"/>
    <property type="evidence" value="ECO:0007669"/>
    <property type="project" value="UniProtKB-UniRule"/>
</dbReference>
<evidence type="ECO:0000313" key="6">
    <source>
        <dbReference type="EMBL" id="SCZ79453.1"/>
    </source>
</evidence>
<dbReference type="Proteomes" id="UP000199208">
    <property type="component" value="Unassembled WGS sequence"/>
</dbReference>
<dbReference type="GO" id="GO:0033739">
    <property type="term" value="F:preQ1 synthase activity"/>
    <property type="evidence" value="ECO:0007669"/>
    <property type="project" value="UniProtKB-UniRule"/>
</dbReference>
<feature type="binding site" evidence="5">
    <location>
        <begin position="97"/>
        <end position="98"/>
    </location>
    <ligand>
        <name>substrate</name>
    </ligand>
</feature>
<comment type="subcellular location">
    <subcellularLocation>
        <location evidence="5">Cytoplasm</location>
    </subcellularLocation>
</comment>
<feature type="active site" description="Thioimide intermediate" evidence="5">
    <location>
        <position position="56"/>
    </location>
</feature>
<dbReference type="Pfam" id="PF14489">
    <property type="entry name" value="QueF"/>
    <property type="match status" value="1"/>
</dbReference>
<sequence length="165" mass="19121">MTNRSTEELNGITHLGSQGTKYDMDYNPSVLETFINKHPENDYFVKFNCPEFTSLCPITGQPDFATITISYVPDLNMVESKSLKLYLFSFRNHGDFHEDCINKIMKDLIALMDPKYIEVWGKFTPRGGISIDPYCNYGKPNTKWQDVAFNRMANHDLYPEKVDNR</sequence>
<dbReference type="InterPro" id="IPR050084">
    <property type="entry name" value="NADPH_dep_7-cyano-7-deazaG_red"/>
</dbReference>
<comment type="similarity">
    <text evidence="5">Belongs to the GTP cyclohydrolase I family. QueF type 1 subfamily.</text>
</comment>
<dbReference type="Gene3D" id="3.30.1130.10">
    <property type="match status" value="1"/>
</dbReference>
<dbReference type="GO" id="GO:0005737">
    <property type="term" value="C:cytoplasm"/>
    <property type="evidence" value="ECO:0007669"/>
    <property type="project" value="UniProtKB-SubCell"/>
</dbReference>
<dbReference type="HAMAP" id="MF_00818">
    <property type="entry name" value="QueF_type1"/>
    <property type="match status" value="1"/>
</dbReference>
<dbReference type="PANTHER" id="PTHR34354:SF1">
    <property type="entry name" value="NADPH-DEPENDENT 7-CYANO-7-DEAZAGUANINE REDUCTASE"/>
    <property type="match status" value="1"/>
</dbReference>
<dbReference type="SUPFAM" id="SSF55620">
    <property type="entry name" value="Tetrahydrobiopterin biosynthesis enzymes-like"/>
    <property type="match status" value="1"/>
</dbReference>
<evidence type="ECO:0000256" key="4">
    <source>
        <dbReference type="ARBA" id="ARBA00023002"/>
    </source>
</evidence>
<dbReference type="UniPathway" id="UPA00392"/>
<evidence type="ECO:0000256" key="2">
    <source>
        <dbReference type="ARBA" id="ARBA00022785"/>
    </source>
</evidence>
<gene>
    <name evidence="5" type="primary">queF</name>
    <name evidence="6" type="ORF">SAMN03080599_01764</name>
</gene>
<proteinExistence type="inferred from homology"/>
<evidence type="ECO:0000256" key="3">
    <source>
        <dbReference type="ARBA" id="ARBA00022857"/>
    </source>
</evidence>
<feature type="binding site" evidence="5">
    <location>
        <begin position="78"/>
        <end position="80"/>
    </location>
    <ligand>
        <name>substrate</name>
    </ligand>
</feature>
<comment type="function">
    <text evidence="5">Catalyzes the NADPH-dependent reduction of 7-cyano-7-deazaguanine (preQ0) to 7-aminomethyl-7-deazaguanine (preQ1).</text>
</comment>
<dbReference type="EMBL" id="FMWL01000007">
    <property type="protein sequence ID" value="SCZ79453.1"/>
    <property type="molecule type" value="Genomic_DNA"/>
</dbReference>
<evidence type="ECO:0000256" key="5">
    <source>
        <dbReference type="HAMAP-Rule" id="MF_00818"/>
    </source>
</evidence>
<dbReference type="InterPro" id="IPR043133">
    <property type="entry name" value="GTP-CH-I_C/QueF"/>
</dbReference>
<dbReference type="PIRSF" id="PIRSF027377">
    <property type="entry name" value="Nitrile_oxidored_QueF"/>
    <property type="match status" value="1"/>
</dbReference>
<protein>
    <recommendedName>
        <fullName evidence="5">NADPH-dependent 7-cyano-7-deazaguanine reductase</fullName>
        <ecNumber evidence="5">1.7.1.13</ecNumber>
    </recommendedName>
    <alternativeName>
        <fullName evidence="5">7-cyano-7-carbaguanine reductase</fullName>
    </alternativeName>
    <alternativeName>
        <fullName evidence="5">NADPH-dependent nitrile oxidoreductase</fullName>
    </alternativeName>
    <alternativeName>
        <fullName evidence="5">PreQ(0) reductase</fullName>
    </alternativeName>
</protein>
<dbReference type="InterPro" id="IPR029500">
    <property type="entry name" value="QueF"/>
</dbReference>
<dbReference type="InterPro" id="IPR016856">
    <property type="entry name" value="QueF_type1"/>
</dbReference>
<keyword evidence="2 5" id="KW-0671">Queuosine biosynthesis</keyword>
<accession>A0A1G5RZL5</accession>
<feature type="active site" description="Proton donor" evidence="5">
    <location>
        <position position="63"/>
    </location>
</feature>
<keyword evidence="3 5" id="KW-0521">NADP</keyword>
<dbReference type="EC" id="1.7.1.13" evidence="5"/>
<reference evidence="6 7" key="1">
    <citation type="submission" date="2016-10" db="EMBL/GenBank/DDBJ databases">
        <authorList>
            <person name="de Groot N.N."/>
        </authorList>
    </citation>
    <scope>NUCLEOTIDE SEQUENCE [LARGE SCALE GENOMIC DNA]</scope>
    <source>
        <strain evidence="6 7">DSM 2784</strain>
    </source>
</reference>
<dbReference type="OrthoDB" id="9795077at2"/>
<comment type="pathway">
    <text evidence="5">tRNA modification; tRNA-queuosine biosynthesis.</text>
</comment>
<evidence type="ECO:0000256" key="1">
    <source>
        <dbReference type="ARBA" id="ARBA00022490"/>
    </source>
</evidence>
<name>A0A1G5RZL5_9FIRM</name>
<dbReference type="PANTHER" id="PTHR34354">
    <property type="entry name" value="NADPH-DEPENDENT 7-CYANO-7-DEAZAGUANINE REDUCTASE"/>
    <property type="match status" value="1"/>
</dbReference>
<keyword evidence="4 5" id="KW-0560">Oxidoreductase</keyword>
<keyword evidence="1 5" id="KW-0963">Cytoplasm</keyword>
<dbReference type="RefSeq" id="WP_092590608.1">
    <property type="nucleotide sequence ID" value="NZ_FMWL01000007.1"/>
</dbReference>
<dbReference type="STRING" id="1120920.SAMN03080599_01764"/>
<comment type="catalytic activity">
    <reaction evidence="5">
        <text>7-aminomethyl-7-carbaguanine + 2 NADP(+) = 7-cyano-7-carbaguanine + 2 NADPH + 3 H(+)</text>
        <dbReference type="Rhea" id="RHEA:13409"/>
        <dbReference type="ChEBI" id="CHEBI:15378"/>
        <dbReference type="ChEBI" id="CHEBI:45075"/>
        <dbReference type="ChEBI" id="CHEBI:57783"/>
        <dbReference type="ChEBI" id="CHEBI:58349"/>
        <dbReference type="ChEBI" id="CHEBI:58703"/>
        <dbReference type="EC" id="1.7.1.13"/>
    </reaction>
</comment>
<dbReference type="NCBIfam" id="TIGR03139">
    <property type="entry name" value="QueF-II"/>
    <property type="match status" value="1"/>
</dbReference>
<organism evidence="6 7">
    <name type="scientific">Acidaminobacter hydrogenoformans DSM 2784</name>
    <dbReference type="NCBI Taxonomy" id="1120920"/>
    <lineage>
        <taxon>Bacteria</taxon>
        <taxon>Bacillati</taxon>
        <taxon>Bacillota</taxon>
        <taxon>Clostridia</taxon>
        <taxon>Peptostreptococcales</taxon>
        <taxon>Acidaminobacteraceae</taxon>
        <taxon>Acidaminobacter</taxon>
    </lineage>
</organism>